<evidence type="ECO:0000313" key="3">
    <source>
        <dbReference type="Proteomes" id="UP000663853"/>
    </source>
</evidence>
<comment type="caution">
    <text evidence="2">The sequence shown here is derived from an EMBL/GenBank/DDBJ whole genome shotgun (WGS) entry which is preliminary data.</text>
</comment>
<protein>
    <submittedName>
        <fullName evidence="2">Uncharacterized protein</fullName>
    </submittedName>
</protein>
<evidence type="ECO:0000256" key="1">
    <source>
        <dbReference type="SAM" id="MobiDB-lite"/>
    </source>
</evidence>
<proteinExistence type="predicted"/>
<feature type="compositionally biased region" description="Polar residues" evidence="1">
    <location>
        <begin position="28"/>
        <end position="37"/>
    </location>
</feature>
<dbReference type="AlphaFoldDB" id="A0A8H3HEJ5"/>
<evidence type="ECO:0000313" key="2">
    <source>
        <dbReference type="EMBL" id="CAE6508262.1"/>
    </source>
</evidence>
<gene>
    <name evidence="2" type="ORF">RDB_LOCUS123355</name>
</gene>
<reference evidence="2" key="1">
    <citation type="submission" date="2021-01" db="EMBL/GenBank/DDBJ databases">
        <authorList>
            <person name="Kaushik A."/>
        </authorList>
    </citation>
    <scope>NUCLEOTIDE SEQUENCE</scope>
    <source>
        <strain evidence="2">AG6-10EEA</strain>
    </source>
</reference>
<feature type="region of interest" description="Disordered" evidence="1">
    <location>
        <begin position="28"/>
        <end position="138"/>
    </location>
</feature>
<dbReference type="EMBL" id="CAJMXA010003630">
    <property type="protein sequence ID" value="CAE6508262.1"/>
    <property type="molecule type" value="Genomic_DNA"/>
</dbReference>
<organism evidence="2 3">
    <name type="scientific">Rhizoctonia solani</name>
    <dbReference type="NCBI Taxonomy" id="456999"/>
    <lineage>
        <taxon>Eukaryota</taxon>
        <taxon>Fungi</taxon>
        <taxon>Dikarya</taxon>
        <taxon>Basidiomycota</taxon>
        <taxon>Agaricomycotina</taxon>
        <taxon>Agaricomycetes</taxon>
        <taxon>Cantharellales</taxon>
        <taxon>Ceratobasidiaceae</taxon>
        <taxon>Rhizoctonia</taxon>
    </lineage>
</organism>
<feature type="compositionally biased region" description="Acidic residues" evidence="1">
    <location>
        <begin position="125"/>
        <end position="138"/>
    </location>
</feature>
<name>A0A8H3HEJ5_9AGAM</name>
<accession>A0A8H3HEJ5</accession>
<dbReference type="Proteomes" id="UP000663853">
    <property type="component" value="Unassembled WGS sequence"/>
</dbReference>
<feature type="compositionally biased region" description="Acidic residues" evidence="1">
    <location>
        <begin position="71"/>
        <end position="111"/>
    </location>
</feature>
<sequence length="175" mass="19038">MTLTTNVGRLRARYEDLVRLIEGYLTSQTQSTDNSLKSGHHAENIKRNPPITATRSTHTRRSNRPSPGGEDKDEDEEEGEDKDEEEEGEEGKEDRVDGDEGENEAEGDDGDLGNGDLGNANADGLDGDGETGVDDDADERAGSVVANLLANDRCCLHADLDLPQVYKFAKVEDFS</sequence>